<dbReference type="Gene3D" id="1.25.40.20">
    <property type="entry name" value="Ankyrin repeat-containing domain"/>
    <property type="match status" value="3"/>
</dbReference>
<comment type="caution">
    <text evidence="4">The sequence shown here is derived from an EMBL/GenBank/DDBJ whole genome shotgun (WGS) entry which is preliminary data.</text>
</comment>
<keyword evidence="5" id="KW-1185">Reference proteome</keyword>
<evidence type="ECO:0000313" key="4">
    <source>
        <dbReference type="EMBL" id="CAB3385108.1"/>
    </source>
</evidence>
<dbReference type="InterPro" id="IPR002110">
    <property type="entry name" value="Ankyrin_rpt"/>
</dbReference>
<name>A0A8S1DY52_9INSE</name>
<dbReference type="EMBL" id="CADEPI010000393">
    <property type="protein sequence ID" value="CAB3385108.1"/>
    <property type="molecule type" value="Genomic_DNA"/>
</dbReference>
<accession>A0A8S1DY52</accession>
<dbReference type="PROSITE" id="PS50297">
    <property type="entry name" value="ANK_REP_REGION"/>
    <property type="match status" value="1"/>
</dbReference>
<protein>
    <submittedName>
        <fullName evidence="4">Uncharacterized protein</fullName>
    </submittedName>
</protein>
<gene>
    <name evidence="4" type="ORF">CLODIP_2_CD13207</name>
</gene>
<evidence type="ECO:0000256" key="3">
    <source>
        <dbReference type="PROSITE-ProRule" id="PRU00023"/>
    </source>
</evidence>
<proteinExistence type="predicted"/>
<evidence type="ECO:0000256" key="1">
    <source>
        <dbReference type="ARBA" id="ARBA00022737"/>
    </source>
</evidence>
<dbReference type="OrthoDB" id="6752548at2759"/>
<keyword evidence="1" id="KW-0677">Repeat</keyword>
<dbReference type="Proteomes" id="UP000494165">
    <property type="component" value="Unassembled WGS sequence"/>
</dbReference>
<keyword evidence="2 3" id="KW-0040">ANK repeat</keyword>
<feature type="repeat" description="ANK" evidence="3">
    <location>
        <begin position="158"/>
        <end position="190"/>
    </location>
</feature>
<reference evidence="4 5" key="1">
    <citation type="submission" date="2020-04" db="EMBL/GenBank/DDBJ databases">
        <authorList>
            <person name="Alioto T."/>
            <person name="Alioto T."/>
            <person name="Gomez Garrido J."/>
        </authorList>
    </citation>
    <scope>NUCLEOTIDE SEQUENCE [LARGE SCALE GENOMIC DNA]</scope>
</reference>
<dbReference type="PROSITE" id="PS50088">
    <property type="entry name" value="ANK_REPEAT"/>
    <property type="match status" value="1"/>
</dbReference>
<dbReference type="SUPFAM" id="SSF48403">
    <property type="entry name" value="Ankyrin repeat"/>
    <property type="match status" value="2"/>
</dbReference>
<dbReference type="PANTHER" id="PTHR24178">
    <property type="entry name" value="MOLTING PROTEIN MLT-4"/>
    <property type="match status" value="1"/>
</dbReference>
<evidence type="ECO:0000313" key="5">
    <source>
        <dbReference type="Proteomes" id="UP000494165"/>
    </source>
</evidence>
<sequence>MHVLVGKNDHSSPKKSFSSTVKVVSSLSIFLTYDEMASNLINNQTETPNHFTAALIGAVQNSRRIILSLGENINVRCKETGATLMHFAALNEKHGLDLIEYFSSLGLEVDAKNKFGEEPVDYALRVKNIKIATALLQKKKAKIVLKCKRDILFDLGENGNTAFHIAARDADLEMCKWLLGEGLDPRATSKDEFAVTALHLAGFNASHGTEIVEFLVSTLQMDVNAKDKVQNTPLHYALLTENFGVAEKLTGLGADLNENLLHFCIQKNKLAGAQFLHAKNQDLVGKTGKDGRNALHVAAHHSDLRMCQWLVKECGLDARAVAAKWKKSVLHYAAWNKLHGGEIISNFFWRFGLDLNISQTLQLVGFRCVLFFCSGLEDQSFATTWIFFRKFKEREDLNE</sequence>
<dbReference type="InterPro" id="IPR036770">
    <property type="entry name" value="Ankyrin_rpt-contain_sf"/>
</dbReference>
<evidence type="ECO:0000256" key="2">
    <source>
        <dbReference type="ARBA" id="ARBA00023043"/>
    </source>
</evidence>
<dbReference type="SMART" id="SM00248">
    <property type="entry name" value="ANK"/>
    <property type="match status" value="6"/>
</dbReference>
<dbReference type="AlphaFoldDB" id="A0A8S1DY52"/>
<dbReference type="Pfam" id="PF12796">
    <property type="entry name" value="Ank_2"/>
    <property type="match status" value="2"/>
</dbReference>
<organism evidence="4 5">
    <name type="scientific">Cloeon dipterum</name>
    <dbReference type="NCBI Taxonomy" id="197152"/>
    <lineage>
        <taxon>Eukaryota</taxon>
        <taxon>Metazoa</taxon>
        <taxon>Ecdysozoa</taxon>
        <taxon>Arthropoda</taxon>
        <taxon>Hexapoda</taxon>
        <taxon>Insecta</taxon>
        <taxon>Pterygota</taxon>
        <taxon>Palaeoptera</taxon>
        <taxon>Ephemeroptera</taxon>
        <taxon>Pisciforma</taxon>
        <taxon>Baetidae</taxon>
        <taxon>Cloeon</taxon>
    </lineage>
</organism>